<organism evidence="2 3">
    <name type="scientific">Echinococcus multilocularis</name>
    <name type="common">Fox tapeworm</name>
    <dbReference type="NCBI Taxonomy" id="6211"/>
    <lineage>
        <taxon>Eukaryota</taxon>
        <taxon>Metazoa</taxon>
        <taxon>Spiralia</taxon>
        <taxon>Lophotrochozoa</taxon>
        <taxon>Platyhelminthes</taxon>
        <taxon>Cestoda</taxon>
        <taxon>Eucestoda</taxon>
        <taxon>Cyclophyllidea</taxon>
        <taxon>Taeniidae</taxon>
        <taxon>Echinococcus</taxon>
    </lineage>
</organism>
<reference evidence="2" key="1">
    <citation type="journal article" date="2013" name="Nature">
        <title>The genomes of four tapeworm species reveal adaptations to parasitism.</title>
        <authorList>
            <person name="Tsai I.J."/>
            <person name="Zarowiecki M."/>
            <person name="Holroyd N."/>
            <person name="Garciarrubio A."/>
            <person name="Sanchez-Flores A."/>
            <person name="Brooks K.L."/>
            <person name="Tracey A."/>
            <person name="Bobes R.J."/>
            <person name="Fragoso G."/>
            <person name="Sciutto E."/>
            <person name="Aslett M."/>
            <person name="Beasley H."/>
            <person name="Bennett H.M."/>
            <person name="Cai J."/>
            <person name="Camicia F."/>
            <person name="Clark R."/>
            <person name="Cucher M."/>
            <person name="De Silva N."/>
            <person name="Day T.A."/>
            <person name="Deplazes P."/>
            <person name="Estrada K."/>
            <person name="Fernandez C."/>
            <person name="Holland P.W."/>
            <person name="Hou J."/>
            <person name="Hu S."/>
            <person name="Huckvale T."/>
            <person name="Hung S.S."/>
            <person name="Kamenetzky L."/>
            <person name="Keane J.A."/>
            <person name="Kiss F."/>
            <person name="Koziol U."/>
            <person name="Lambert O."/>
            <person name="Liu K."/>
            <person name="Luo X."/>
            <person name="Luo Y."/>
            <person name="Macchiaroli N."/>
            <person name="Nichol S."/>
            <person name="Paps J."/>
            <person name="Parkinson J."/>
            <person name="Pouchkina-Stantcheva N."/>
            <person name="Riddiford N."/>
            <person name="Rosenzvit M."/>
            <person name="Salinas G."/>
            <person name="Wasmuth J.D."/>
            <person name="Zamanian M."/>
            <person name="Zheng Y."/>
            <person name="Cai X."/>
            <person name="Soberon X."/>
            <person name="Olson P.D."/>
            <person name="Laclette J.P."/>
            <person name="Brehm K."/>
            <person name="Berriman M."/>
            <person name="Garciarrubio A."/>
            <person name="Bobes R.J."/>
            <person name="Fragoso G."/>
            <person name="Sanchez-Flores A."/>
            <person name="Estrada K."/>
            <person name="Cevallos M.A."/>
            <person name="Morett E."/>
            <person name="Gonzalez V."/>
            <person name="Portillo T."/>
            <person name="Ochoa-Leyva A."/>
            <person name="Jose M.V."/>
            <person name="Sciutto E."/>
            <person name="Landa A."/>
            <person name="Jimenez L."/>
            <person name="Valdes V."/>
            <person name="Carrero J.C."/>
            <person name="Larralde C."/>
            <person name="Morales-Montor J."/>
            <person name="Limon-Lason J."/>
            <person name="Soberon X."/>
            <person name="Laclette J.P."/>
        </authorList>
    </citation>
    <scope>NUCLEOTIDE SEQUENCE [LARGE SCALE GENOMIC DNA]</scope>
</reference>
<name>A0A0S4MLA9_ECHMU</name>
<reference evidence="2" key="2">
    <citation type="submission" date="2015-11" db="EMBL/GenBank/DDBJ databases">
        <authorList>
            <person name="Zhang Y."/>
            <person name="Guo Z."/>
        </authorList>
    </citation>
    <scope>NUCLEOTIDE SEQUENCE</scope>
</reference>
<dbReference type="EMBL" id="LN902845">
    <property type="protein sequence ID" value="CUT99521.1"/>
    <property type="molecule type" value="Genomic_DNA"/>
</dbReference>
<feature type="region of interest" description="Disordered" evidence="1">
    <location>
        <begin position="23"/>
        <end position="52"/>
    </location>
</feature>
<evidence type="ECO:0000313" key="2">
    <source>
        <dbReference type="EMBL" id="CUT99521.1"/>
    </source>
</evidence>
<dbReference type="AlphaFoldDB" id="A0A0S4MLA9"/>
<sequence>MTYVKGCKCFYVRNICGELINQESPNQDDLPYATATKSNTSKRQGSRSVDRKSPWVHPAFFLIPCPVNAVVPHMKSVLYPFCKHFIVNATLSISSPTYLSA</sequence>
<dbReference type="Proteomes" id="UP000017246">
    <property type="component" value="Unassembled WGS sequence"/>
</dbReference>
<feature type="compositionally biased region" description="Polar residues" evidence="1">
    <location>
        <begin position="35"/>
        <end position="47"/>
    </location>
</feature>
<proteinExistence type="predicted"/>
<evidence type="ECO:0000256" key="1">
    <source>
        <dbReference type="SAM" id="MobiDB-lite"/>
    </source>
</evidence>
<protein>
    <submittedName>
        <fullName evidence="2">Oxalate:formate antiporter</fullName>
    </submittedName>
</protein>
<keyword evidence="3" id="KW-1185">Reference proteome</keyword>
<evidence type="ECO:0000313" key="3">
    <source>
        <dbReference type="Proteomes" id="UP000017246"/>
    </source>
</evidence>
<accession>A0A0S4MLA9</accession>